<name>A0ABY5DFK2_9ACTN</name>
<reference evidence="1" key="1">
    <citation type="submission" date="2022-06" db="EMBL/GenBank/DDBJ databases">
        <authorList>
            <person name="Ping M."/>
        </authorList>
    </citation>
    <scope>NUCLEOTIDE SEQUENCE</scope>
    <source>
        <strain evidence="1">JCM11759T</strain>
    </source>
</reference>
<sequence length="144" mass="15752">MGKRHTICYFDTFITVSPDSAAPGAIEPPVAAKPSVAAMTFEMISEAPYAYTSDDVLFTVWADRKEIPEAERGQAREEFFAKPKACFRTSDLGKRYGWGIHSDERGRVALYAMGSAEYEAFASGTSPFTGGPVNVKAALRATRR</sequence>
<evidence type="ECO:0000313" key="1">
    <source>
        <dbReference type="EMBL" id="USY21881.1"/>
    </source>
</evidence>
<dbReference type="RefSeq" id="WP_254420719.1">
    <property type="nucleotide sequence ID" value="NZ_BAAAJB010000021.1"/>
</dbReference>
<dbReference type="InterPro" id="IPR046155">
    <property type="entry name" value="DUF6157"/>
</dbReference>
<gene>
    <name evidence="1" type="ORF">NE857_09860</name>
</gene>
<dbReference type="EMBL" id="CP099837">
    <property type="protein sequence ID" value="USY21881.1"/>
    <property type="molecule type" value="Genomic_DNA"/>
</dbReference>
<evidence type="ECO:0000313" key="2">
    <source>
        <dbReference type="Proteomes" id="UP001055940"/>
    </source>
</evidence>
<organism evidence="1 2">
    <name type="scientific">Nocardiopsis exhalans</name>
    <dbReference type="NCBI Taxonomy" id="163604"/>
    <lineage>
        <taxon>Bacteria</taxon>
        <taxon>Bacillati</taxon>
        <taxon>Actinomycetota</taxon>
        <taxon>Actinomycetes</taxon>
        <taxon>Streptosporangiales</taxon>
        <taxon>Nocardiopsidaceae</taxon>
        <taxon>Nocardiopsis</taxon>
    </lineage>
</organism>
<accession>A0ABY5DFK2</accession>
<dbReference type="Pfam" id="PF19654">
    <property type="entry name" value="DUF6157"/>
    <property type="match status" value="1"/>
</dbReference>
<dbReference type="Proteomes" id="UP001055940">
    <property type="component" value="Chromosome"/>
</dbReference>
<protein>
    <submittedName>
        <fullName evidence="1">DUF6157 family protein</fullName>
    </submittedName>
</protein>
<keyword evidence="2" id="KW-1185">Reference proteome</keyword>
<proteinExistence type="predicted"/>